<dbReference type="SUPFAM" id="SSF56519">
    <property type="entry name" value="Penicillin binding protein dimerisation domain"/>
    <property type="match status" value="1"/>
</dbReference>
<gene>
    <name evidence="7" type="ORF">BCF33_0422</name>
</gene>
<dbReference type="GO" id="GO:0004180">
    <property type="term" value="F:carboxypeptidase activity"/>
    <property type="evidence" value="ECO:0007669"/>
    <property type="project" value="UniProtKB-KW"/>
</dbReference>
<keyword evidence="3 4" id="KW-0472">Membrane</keyword>
<keyword evidence="7" id="KW-0132">Cell division</keyword>
<keyword evidence="2" id="KW-0121">Carboxypeptidase</keyword>
<dbReference type="Gene3D" id="3.90.1310.10">
    <property type="entry name" value="Penicillin-binding protein 2a (Domain 2)"/>
    <property type="match status" value="1"/>
</dbReference>
<accession>A0A2T0X792</accession>
<dbReference type="InterPro" id="IPR001460">
    <property type="entry name" value="PCN-bd_Tpept"/>
</dbReference>
<feature type="transmembrane region" description="Helical" evidence="4">
    <location>
        <begin position="48"/>
        <end position="71"/>
    </location>
</feature>
<evidence type="ECO:0000259" key="6">
    <source>
        <dbReference type="Pfam" id="PF03717"/>
    </source>
</evidence>
<dbReference type="PANTHER" id="PTHR30627">
    <property type="entry name" value="PEPTIDOGLYCAN D,D-TRANSPEPTIDASE"/>
    <property type="match status" value="1"/>
</dbReference>
<dbReference type="GO" id="GO:0051301">
    <property type="term" value="P:cell division"/>
    <property type="evidence" value="ECO:0007669"/>
    <property type="project" value="UniProtKB-KW"/>
</dbReference>
<reference evidence="7 8" key="1">
    <citation type="submission" date="2018-03" db="EMBL/GenBank/DDBJ databases">
        <title>Genomic Encyclopedia of Archaeal and Bacterial Type Strains, Phase II (KMG-II): from individual species to whole genera.</title>
        <authorList>
            <person name="Goeker M."/>
        </authorList>
    </citation>
    <scope>NUCLEOTIDE SEQUENCE [LARGE SCALE GENOMIC DNA]</scope>
    <source>
        <strain evidence="7 8">DSM 29318</strain>
    </source>
</reference>
<dbReference type="GO" id="GO:0071555">
    <property type="term" value="P:cell wall organization"/>
    <property type="evidence" value="ECO:0007669"/>
    <property type="project" value="TreeGrafter"/>
</dbReference>
<comment type="subcellular location">
    <subcellularLocation>
        <location evidence="1">Membrane</location>
    </subcellularLocation>
</comment>
<keyword evidence="4" id="KW-1133">Transmembrane helix</keyword>
<evidence type="ECO:0000256" key="2">
    <source>
        <dbReference type="ARBA" id="ARBA00022645"/>
    </source>
</evidence>
<keyword evidence="8" id="KW-1185">Reference proteome</keyword>
<keyword evidence="2" id="KW-0378">Hydrolase</keyword>
<dbReference type="Gene3D" id="3.40.710.10">
    <property type="entry name" value="DD-peptidase/beta-lactamase superfamily"/>
    <property type="match status" value="1"/>
</dbReference>
<dbReference type="GO" id="GO:0005886">
    <property type="term" value="C:plasma membrane"/>
    <property type="evidence" value="ECO:0007669"/>
    <property type="project" value="TreeGrafter"/>
</dbReference>
<dbReference type="EMBL" id="PVTT01000001">
    <property type="protein sequence ID" value="PRY94821.1"/>
    <property type="molecule type" value="Genomic_DNA"/>
</dbReference>
<evidence type="ECO:0000256" key="3">
    <source>
        <dbReference type="ARBA" id="ARBA00023136"/>
    </source>
</evidence>
<dbReference type="Pfam" id="PF00905">
    <property type="entry name" value="Transpeptidase"/>
    <property type="match status" value="1"/>
</dbReference>
<dbReference type="Gene3D" id="3.30.450.330">
    <property type="match status" value="1"/>
</dbReference>
<sequence length="593" mass="63390">MRAPLRPLARILPARARGEDTAPIEAESRRVRAREAGRRAHRTAQLRLALLGLFFVGAYGAVGMKMAVIAATPPAEPLRAGSAAPFVATRADITDREGRVLATNLATAALYVQVRDLVDPRRAADGLAAVFPDMDADRLHARFTSGARFMWLRGSLSPEQQQAVHDIGDPGLQLGRRERRLYPGGNLAAHVMGGVRFGDQAVDAAEIVGIAGIEAAYDEWLSDPANEGAALRLTLDTPIQAAIEEVLAGAVGIYDALGASAVLMHAETGEIVSIVSLPDFDPNDRPVPLLEGSPDESPLFNRAVQGVYELGSVFKIFPAAQALELGLVEPWTMIDTKGPLRTGGFAVRDFRNYGDELSLTDVMVKSSNIGTGELALMIGPTRQRAFLDTLGMLDVTPVQLQEARRSVPLLPPRWGETASITISYGHGLSVSPVHVAAGYAAMVNGGLLVEPTLVQGEGGPTGARVISEETSGQTRDMLRQIVTRGTASMAEIPGYFLGGKTGTADKPRPTGGYYDDRVIATFAGAFPMHDPEWVIVVTLDEPEETSGREVRRTAGWTAVPVAAEIVSRVAPLLGMAPDMERQDPHEFTRAAHE</sequence>
<keyword evidence="4" id="KW-0812">Transmembrane</keyword>
<keyword evidence="2" id="KW-0645">Protease</keyword>
<dbReference type="RefSeq" id="WP_245883687.1">
    <property type="nucleotide sequence ID" value="NZ_PVTT01000001.1"/>
</dbReference>
<evidence type="ECO:0000313" key="7">
    <source>
        <dbReference type="EMBL" id="PRY94821.1"/>
    </source>
</evidence>
<dbReference type="InterPro" id="IPR012338">
    <property type="entry name" value="Beta-lactam/transpept-like"/>
</dbReference>
<comment type="caution">
    <text evidence="7">The sequence shown here is derived from an EMBL/GenBank/DDBJ whole genome shotgun (WGS) entry which is preliminary data.</text>
</comment>
<evidence type="ECO:0000313" key="8">
    <source>
        <dbReference type="Proteomes" id="UP000238801"/>
    </source>
</evidence>
<name>A0A2T0X792_9RHOB</name>
<dbReference type="PANTHER" id="PTHR30627:SF1">
    <property type="entry name" value="PEPTIDOGLYCAN D,D-TRANSPEPTIDASE FTSI"/>
    <property type="match status" value="1"/>
</dbReference>
<dbReference type="InterPro" id="IPR036138">
    <property type="entry name" value="PBP_dimer_sf"/>
</dbReference>
<dbReference type="GO" id="GO:0008658">
    <property type="term" value="F:penicillin binding"/>
    <property type="evidence" value="ECO:0007669"/>
    <property type="project" value="InterPro"/>
</dbReference>
<dbReference type="Proteomes" id="UP000238801">
    <property type="component" value="Unassembled WGS sequence"/>
</dbReference>
<dbReference type="AlphaFoldDB" id="A0A2T0X792"/>
<dbReference type="SUPFAM" id="SSF56601">
    <property type="entry name" value="beta-lactamase/transpeptidase-like"/>
    <property type="match status" value="1"/>
</dbReference>
<feature type="domain" description="Penicillin-binding protein transpeptidase" evidence="5">
    <location>
        <begin position="260"/>
        <end position="550"/>
    </location>
</feature>
<organism evidence="7 8">
    <name type="scientific">Hasllibacter halocynthiae</name>
    <dbReference type="NCBI Taxonomy" id="595589"/>
    <lineage>
        <taxon>Bacteria</taxon>
        <taxon>Pseudomonadati</taxon>
        <taxon>Pseudomonadota</taxon>
        <taxon>Alphaproteobacteria</taxon>
        <taxon>Rhodobacterales</taxon>
        <taxon>Roseobacteraceae</taxon>
        <taxon>Hasllibacter</taxon>
    </lineage>
</organism>
<evidence type="ECO:0000256" key="1">
    <source>
        <dbReference type="ARBA" id="ARBA00004370"/>
    </source>
</evidence>
<dbReference type="InterPro" id="IPR005311">
    <property type="entry name" value="PBP_dimer"/>
</dbReference>
<protein>
    <submittedName>
        <fullName evidence="7">Cell division protein FtsI (Penicillin-binding protein 3)</fullName>
    </submittedName>
</protein>
<dbReference type="InterPro" id="IPR050515">
    <property type="entry name" value="Beta-lactam/transpept"/>
</dbReference>
<evidence type="ECO:0000259" key="5">
    <source>
        <dbReference type="Pfam" id="PF00905"/>
    </source>
</evidence>
<feature type="domain" description="Penicillin-binding protein dimerisation" evidence="6">
    <location>
        <begin position="87"/>
        <end position="221"/>
    </location>
</feature>
<keyword evidence="7" id="KW-0131">Cell cycle</keyword>
<evidence type="ECO:0000256" key="4">
    <source>
        <dbReference type="SAM" id="Phobius"/>
    </source>
</evidence>
<dbReference type="Pfam" id="PF03717">
    <property type="entry name" value="PBP_dimer"/>
    <property type="match status" value="1"/>
</dbReference>
<proteinExistence type="predicted"/>